<organism evidence="1 2">
    <name type="scientific">Neisseria subflava NJ9703</name>
    <dbReference type="NCBI Taxonomy" id="546268"/>
    <lineage>
        <taxon>Bacteria</taxon>
        <taxon>Pseudomonadati</taxon>
        <taxon>Pseudomonadota</taxon>
        <taxon>Betaproteobacteria</taxon>
        <taxon>Neisseriales</taxon>
        <taxon>Neisseriaceae</taxon>
        <taxon>Neisseria</taxon>
    </lineage>
</organism>
<dbReference type="Proteomes" id="UP000004621">
    <property type="component" value="Unassembled WGS sequence"/>
</dbReference>
<gene>
    <name evidence="1" type="ORF">NEISUBOT_04695</name>
</gene>
<reference evidence="1 2" key="1">
    <citation type="submission" date="2010-01" db="EMBL/GenBank/DDBJ databases">
        <authorList>
            <person name="Weinstock G."/>
            <person name="Sodergren E."/>
            <person name="Clifton S."/>
            <person name="Fulton L."/>
            <person name="Fulton B."/>
            <person name="Courtney L."/>
            <person name="Fronick C."/>
            <person name="Harrison M."/>
            <person name="Strong C."/>
            <person name="Farmer C."/>
            <person name="Delahaunty K."/>
            <person name="Markovic C."/>
            <person name="Hall O."/>
            <person name="Minx P."/>
            <person name="Tomlinson C."/>
            <person name="Mitreva M."/>
            <person name="Nelson J."/>
            <person name="Hou S."/>
            <person name="Wollam A."/>
            <person name="Pepin K.H."/>
            <person name="Johnson M."/>
            <person name="Bhonagiri V."/>
            <person name="Nash W.E."/>
            <person name="Warren W."/>
            <person name="Chinwalla A."/>
            <person name="Mardis E.R."/>
            <person name="Wilson R.K."/>
        </authorList>
    </citation>
    <scope>NUCLEOTIDE SEQUENCE [LARGE SCALE GENOMIC DNA]</scope>
    <source>
        <strain evidence="1 2">NJ9703</strain>
    </source>
</reference>
<evidence type="ECO:0000313" key="1">
    <source>
        <dbReference type="EMBL" id="EFC51987.1"/>
    </source>
</evidence>
<comment type="caution">
    <text evidence="1">The sequence shown here is derived from an EMBL/GenBank/DDBJ whole genome shotgun (WGS) entry which is preliminary data.</text>
</comment>
<proteinExistence type="predicted"/>
<name>A0A9W5IQM2_NEISU</name>
<accession>A0A9W5IQM2</accession>
<protein>
    <submittedName>
        <fullName evidence="1">Uncharacterized protein</fullName>
    </submittedName>
</protein>
<dbReference type="AlphaFoldDB" id="A0A9W5IQM2"/>
<evidence type="ECO:0000313" key="2">
    <source>
        <dbReference type="Proteomes" id="UP000004621"/>
    </source>
</evidence>
<sequence length="309" mass="32467">MVEILRRRAVGELPLGAPFVVEGVFEVGTPDLQLVFDKIVRVGKTHAVRQSEAVVHGLGRAAVGRALHIVVGVLPRPFQAVVEFDGNAGRNHDVFTVYAAAERIGAPDFAGEADGDVFIQHFVDVHIQAAVCPRAVNRTDVAALFEVGVFADHIDDAAAVGASVKHGRRAFQDFHALDVGGAAADLPAFAHAVAVNIGCVGLKTAQENAFAAHIIGSVNTSVAFEDGTQIVRAVVFVFLNIERINGLRRFFDELAVAGNGGFVVVDVAFEYAGVGLSDHGNSGQGGGVMFAIILRIGGSNREGSDNQRG</sequence>
<dbReference type="EMBL" id="ACEO02000007">
    <property type="protein sequence ID" value="EFC51987.1"/>
    <property type="molecule type" value="Genomic_DNA"/>
</dbReference>